<dbReference type="Pfam" id="PF01794">
    <property type="entry name" value="Ferric_reduct"/>
    <property type="match status" value="1"/>
</dbReference>
<sequence>MAFFPWHMKVHSKEEKELRRAILDFYGILNVFTTLIIIPTVVCWFGHVYRYNLVVIKQQEGGEYQRKTIYSRFARFVYLSHWYLGRPLFGARWLGSRKSWLLGFLWIGFMGFMSISDTGDDYFHLTKRLGHIATSLLPAQYLLSSRFILQQTSILSYQTHETLNKAHRWLGRTIYTLLTFHGILYTNYFVTTDRIHRFLNWDVIFGLLGLIIMNTMFIASLPKYRRVAYKTFFSVHQLLSVLVLPVAWVHVYDTGRYVLLVGVVYIIDRVGRYFLTRELKVKVTAVSSTALDLRGTAGWMVTDTTNSTTTATTTTTTTGMGSKAKKVAPGSHFYISVPSMVQSRGNPFTLSSVDEESGEAKFLVRVRDGFTRELKESALDASLNMMIEGPYGIAKVFPGFGWFDSFLFITGGIGITMTLSVLRELVVEIEESERVEEKVGVRFVWAVGGTDDAAWPLSELLRAGPTRCRPEVDIYISGSKGEGDWESGNDEGEGEEEEEEDKDDGGRPSMELDELVGGDSQSLLPTTEPTHRHHRHRQSATNNDNGNLHNNDNSDSTNRRRVIKEEEKKKMEKEIESLRYRYARTQITPRIQTGRPNLTRITEEFCRDHARGTNQKQKRIGVFVCGPEGMGVDVRRALERYYTESVIWVWDERFGP</sequence>
<evidence type="ECO:0000256" key="13">
    <source>
        <dbReference type="SAM" id="Phobius"/>
    </source>
</evidence>
<feature type="transmembrane region" description="Helical" evidence="13">
    <location>
        <begin position="198"/>
        <end position="219"/>
    </location>
</feature>
<dbReference type="Pfam" id="PF08022">
    <property type="entry name" value="FAD_binding_8"/>
    <property type="match status" value="1"/>
</dbReference>
<feature type="compositionally biased region" description="Polar residues" evidence="12">
    <location>
        <begin position="519"/>
        <end position="528"/>
    </location>
</feature>
<dbReference type="Proteomes" id="UP000474640">
    <property type="component" value="Unassembled WGS sequence"/>
</dbReference>
<feature type="transmembrane region" description="Helical" evidence="13">
    <location>
        <begin position="100"/>
        <end position="116"/>
    </location>
</feature>
<dbReference type="InterPro" id="IPR017938">
    <property type="entry name" value="Riboflavin_synthase-like_b-brl"/>
</dbReference>
<dbReference type="InterPro" id="IPR051410">
    <property type="entry name" value="Ferric/Cupric_Reductase"/>
</dbReference>
<evidence type="ECO:0000256" key="4">
    <source>
        <dbReference type="ARBA" id="ARBA00022475"/>
    </source>
</evidence>
<comment type="subcellular location">
    <subcellularLocation>
        <location evidence="1">Cell membrane</location>
        <topology evidence="1">Multi-pass membrane protein</topology>
    </subcellularLocation>
</comment>
<keyword evidence="9" id="KW-0406">Ion transport</keyword>
<evidence type="ECO:0000256" key="6">
    <source>
        <dbReference type="ARBA" id="ARBA00022982"/>
    </source>
</evidence>
<feature type="compositionally biased region" description="Low complexity" evidence="12">
    <location>
        <begin position="542"/>
        <end position="556"/>
    </location>
</feature>
<evidence type="ECO:0000256" key="9">
    <source>
        <dbReference type="ARBA" id="ARBA00023065"/>
    </source>
</evidence>
<dbReference type="InterPro" id="IPR013112">
    <property type="entry name" value="FAD-bd_8"/>
</dbReference>
<dbReference type="SUPFAM" id="SSF63380">
    <property type="entry name" value="Riboflavin synthase domain-like"/>
    <property type="match status" value="1"/>
</dbReference>
<reference evidence="17 18" key="1">
    <citation type="submission" date="2020-01" db="EMBL/GenBank/DDBJ databases">
        <authorList>
            <person name="Palmer J.M."/>
        </authorList>
    </citation>
    <scope>NUCLEOTIDE SEQUENCE [LARGE SCALE GENOMIC DNA]</scope>
    <source>
        <strain evidence="17 18">TWF970</strain>
    </source>
</reference>
<feature type="domain" description="Ferric oxidoreductase" evidence="14">
    <location>
        <begin position="129"/>
        <end position="244"/>
    </location>
</feature>
<dbReference type="InterPro" id="IPR013121">
    <property type="entry name" value="Fe_red_NAD-bd_6"/>
</dbReference>
<gene>
    <name evidence="17" type="ORF">TWF970_007674</name>
</gene>
<dbReference type="GO" id="GO:0006879">
    <property type="term" value="P:intracellular iron ion homeostasis"/>
    <property type="evidence" value="ECO:0007669"/>
    <property type="project" value="TreeGrafter"/>
</dbReference>
<proteinExistence type="predicted"/>
<keyword evidence="6" id="KW-0249">Electron transport</keyword>
<keyword evidence="3" id="KW-0813">Transport</keyword>
<dbReference type="CDD" id="cd06186">
    <property type="entry name" value="NOX_Duox_like_FAD_NADP"/>
    <property type="match status" value="1"/>
</dbReference>
<dbReference type="GO" id="GO:0015677">
    <property type="term" value="P:copper ion import"/>
    <property type="evidence" value="ECO:0007669"/>
    <property type="project" value="TreeGrafter"/>
</dbReference>
<evidence type="ECO:0000256" key="5">
    <source>
        <dbReference type="ARBA" id="ARBA00022692"/>
    </source>
</evidence>
<dbReference type="GO" id="GO:0005886">
    <property type="term" value="C:plasma membrane"/>
    <property type="evidence" value="ECO:0007669"/>
    <property type="project" value="UniProtKB-SubCell"/>
</dbReference>
<dbReference type="OrthoDB" id="10006946at2759"/>
<dbReference type="Pfam" id="PF08030">
    <property type="entry name" value="NAD_binding_6"/>
    <property type="match status" value="1"/>
</dbReference>
<evidence type="ECO:0000256" key="11">
    <source>
        <dbReference type="ARBA" id="ARBA00048483"/>
    </source>
</evidence>
<evidence type="ECO:0000256" key="1">
    <source>
        <dbReference type="ARBA" id="ARBA00004651"/>
    </source>
</evidence>
<evidence type="ECO:0000313" key="17">
    <source>
        <dbReference type="EMBL" id="KAF3274687.1"/>
    </source>
</evidence>
<name>A0A7C8V276_ORBOL</name>
<dbReference type="EC" id="1.16.1.9" evidence="2"/>
<dbReference type="PANTHER" id="PTHR32361">
    <property type="entry name" value="FERRIC/CUPRIC REDUCTASE TRANSMEMBRANE COMPONENT"/>
    <property type="match status" value="1"/>
</dbReference>
<evidence type="ECO:0000256" key="7">
    <source>
        <dbReference type="ARBA" id="ARBA00022989"/>
    </source>
</evidence>
<feature type="domain" description="Ferric reductase NAD binding" evidence="16">
    <location>
        <begin position="403"/>
        <end position="636"/>
    </location>
</feature>
<evidence type="ECO:0000256" key="2">
    <source>
        <dbReference type="ARBA" id="ARBA00012668"/>
    </source>
</evidence>
<dbReference type="GO" id="GO:0052851">
    <property type="term" value="F:ferric-chelate reductase (NADPH) activity"/>
    <property type="evidence" value="ECO:0007669"/>
    <property type="project" value="UniProtKB-EC"/>
</dbReference>
<dbReference type="InterPro" id="IPR013130">
    <property type="entry name" value="Fe3_Rdtase_TM_dom"/>
</dbReference>
<keyword evidence="7 13" id="KW-1133">Transmembrane helix</keyword>
<feature type="compositionally biased region" description="Acidic residues" evidence="12">
    <location>
        <begin position="484"/>
        <end position="503"/>
    </location>
</feature>
<keyword evidence="5 13" id="KW-0812">Transmembrane</keyword>
<dbReference type="EMBL" id="JAABOJ010000042">
    <property type="protein sequence ID" value="KAF3274687.1"/>
    <property type="molecule type" value="Genomic_DNA"/>
</dbReference>
<evidence type="ECO:0000259" key="14">
    <source>
        <dbReference type="Pfam" id="PF01794"/>
    </source>
</evidence>
<feature type="transmembrane region" description="Helical" evidence="13">
    <location>
        <begin position="231"/>
        <end position="251"/>
    </location>
</feature>
<protein>
    <recommendedName>
        <fullName evidence="2">ferric-chelate reductase (NADPH)</fullName>
        <ecNumber evidence="2">1.16.1.9</ecNumber>
    </recommendedName>
</protein>
<keyword evidence="10 13" id="KW-0472">Membrane</keyword>
<feature type="domain" description="FAD-binding 8" evidence="15">
    <location>
        <begin position="323"/>
        <end position="393"/>
    </location>
</feature>
<keyword evidence="8" id="KW-0560">Oxidoreductase</keyword>
<evidence type="ECO:0000259" key="16">
    <source>
        <dbReference type="Pfam" id="PF08030"/>
    </source>
</evidence>
<feature type="transmembrane region" description="Helical" evidence="13">
    <location>
        <begin position="257"/>
        <end position="275"/>
    </location>
</feature>
<evidence type="ECO:0000256" key="8">
    <source>
        <dbReference type="ARBA" id="ARBA00023002"/>
    </source>
</evidence>
<dbReference type="SFLD" id="SFLDG01168">
    <property type="entry name" value="Ferric_reductase_subgroup_(FRE"/>
    <property type="match status" value="1"/>
</dbReference>
<keyword evidence="4" id="KW-1003">Cell membrane</keyword>
<dbReference type="SUPFAM" id="SSF52343">
    <property type="entry name" value="Ferredoxin reductase-like, C-terminal NADP-linked domain"/>
    <property type="match status" value="1"/>
</dbReference>
<comment type="caution">
    <text evidence="17">The sequence shown here is derived from an EMBL/GenBank/DDBJ whole genome shotgun (WGS) entry which is preliminary data.</text>
</comment>
<dbReference type="InterPro" id="IPR039261">
    <property type="entry name" value="FNR_nucleotide-bd"/>
</dbReference>
<accession>A0A7C8V276</accession>
<evidence type="ECO:0000256" key="3">
    <source>
        <dbReference type="ARBA" id="ARBA00022448"/>
    </source>
</evidence>
<dbReference type="GO" id="GO:0006826">
    <property type="term" value="P:iron ion transport"/>
    <property type="evidence" value="ECO:0007669"/>
    <property type="project" value="TreeGrafter"/>
</dbReference>
<feature type="transmembrane region" description="Helical" evidence="13">
    <location>
        <begin position="169"/>
        <end position="186"/>
    </location>
</feature>
<evidence type="ECO:0000256" key="10">
    <source>
        <dbReference type="ARBA" id="ARBA00023136"/>
    </source>
</evidence>
<organism evidence="17 18">
    <name type="scientific">Orbilia oligospora</name>
    <name type="common">Nematode-trapping fungus</name>
    <name type="synonym">Arthrobotrys oligospora</name>
    <dbReference type="NCBI Taxonomy" id="2813651"/>
    <lineage>
        <taxon>Eukaryota</taxon>
        <taxon>Fungi</taxon>
        <taxon>Dikarya</taxon>
        <taxon>Ascomycota</taxon>
        <taxon>Pezizomycotina</taxon>
        <taxon>Orbiliomycetes</taxon>
        <taxon>Orbiliales</taxon>
        <taxon>Orbiliaceae</taxon>
        <taxon>Orbilia</taxon>
    </lineage>
</organism>
<dbReference type="PANTHER" id="PTHR32361:SF9">
    <property type="entry name" value="FERRIC REDUCTASE TRANSMEMBRANE COMPONENT 3-RELATED"/>
    <property type="match status" value="1"/>
</dbReference>
<feature type="region of interest" description="Disordered" evidence="12">
    <location>
        <begin position="473"/>
        <end position="570"/>
    </location>
</feature>
<dbReference type="AlphaFoldDB" id="A0A7C8V276"/>
<comment type="catalytic activity">
    <reaction evidence="11">
        <text>2 a Fe(II)-siderophore + NADP(+) + H(+) = 2 a Fe(III)-siderophore + NADPH</text>
        <dbReference type="Rhea" id="RHEA:28795"/>
        <dbReference type="Rhea" id="RHEA-COMP:11342"/>
        <dbReference type="Rhea" id="RHEA-COMP:11344"/>
        <dbReference type="ChEBI" id="CHEBI:15378"/>
        <dbReference type="ChEBI" id="CHEBI:29033"/>
        <dbReference type="ChEBI" id="CHEBI:29034"/>
        <dbReference type="ChEBI" id="CHEBI:57783"/>
        <dbReference type="ChEBI" id="CHEBI:58349"/>
        <dbReference type="EC" id="1.16.1.9"/>
    </reaction>
</comment>
<dbReference type="SFLD" id="SFLDS00052">
    <property type="entry name" value="Ferric_Reductase_Domain"/>
    <property type="match status" value="1"/>
</dbReference>
<feature type="transmembrane region" description="Helical" evidence="13">
    <location>
        <begin position="21"/>
        <end position="49"/>
    </location>
</feature>
<evidence type="ECO:0000259" key="15">
    <source>
        <dbReference type="Pfam" id="PF08022"/>
    </source>
</evidence>
<evidence type="ECO:0000313" key="18">
    <source>
        <dbReference type="Proteomes" id="UP000474640"/>
    </source>
</evidence>
<evidence type="ECO:0000256" key="12">
    <source>
        <dbReference type="SAM" id="MobiDB-lite"/>
    </source>
</evidence>
<dbReference type="Gene3D" id="3.40.50.80">
    <property type="entry name" value="Nucleotide-binding domain of ferredoxin-NADP reductase (FNR) module"/>
    <property type="match status" value="1"/>
</dbReference>